<dbReference type="EMBL" id="JACEFO010001675">
    <property type="protein sequence ID" value="KAF8722258.1"/>
    <property type="molecule type" value="Genomic_DNA"/>
</dbReference>
<dbReference type="PANTHER" id="PTHR23155:SF1091">
    <property type="entry name" value="EXPRESSED PROTEIN"/>
    <property type="match status" value="1"/>
</dbReference>
<evidence type="ECO:0000256" key="2">
    <source>
        <dbReference type="ARBA" id="ARBA00022614"/>
    </source>
</evidence>
<sequence>MAAQTHGAVDSLLGLLSSAIKDEARLLGGVHGDVQFIKDEMDSMNGFLLHLTKTEGEHDDQLRAWMKQVRDIAYIAEDCIELFVRDLAPPDGGALAFLRHLPVYLWTAPARHRLATKIRELKVRVRDVGERRLRYGVSVPAAPELKRVAKLPGMDESAEEARREAFLQALDKEVAMLHSGGLASEQEEEGAARTESRAIALLPAGLPSEASTICTILNRYYRDDDKLSCSRMFLCALCMYPYVTAQELKSLHSKLEHGAQEPKEQVMTFCYSRLSTQQKSCLQYLMAFLQEKSISRTSMVRRWVAEGLVAREHEMTPEEVGERCFRELVFRGFVRPVHVGDAGTVKSCVMDETIMVFVTNIAKSENFVSELPAHLDRQLKIRKIVLRPRPKQTKVDGWRISIHDLICCDGGGGITSRLPQEDEDDTVVAGDNTAASDANKDPMDELVDFLRSLPELYRLNVLDLGGCKGLKKRHLKNICKVVSLKYLSLRNTDVSRLRPRHIQALRLLETLDLRGTDVPPSDMRRIFLPKLKHLLAGRYIMPASGGDAGMARRMKAAEASLSTVDAPSRIGMMRNMETLCHVNVSKHGNELEGVAKLQQLRKLGVVVAHVNETTAKLLRRVISGGVALRSLSIWVTAEDDGTGTLDISKKESSFFPSNMVLENLNIVGKCSLPPWIVEVKKLTNVTLRETGLKVDDLPSLGRLQGLRCLRLYRDSYTEHALLGFTAEQFIALRVLVIMGDRISSISFAPRAAPMLEKIVWAFRTMDKEKEEPLSGIAHLLRLKAIELRGDLDPSQLSSLKQAVKEHPNRPTLSKDGSIIVESNQIFTRRNEVFEGAGVVDAVTEK</sequence>
<dbReference type="CDD" id="cd14798">
    <property type="entry name" value="RX-CC_like"/>
    <property type="match status" value="1"/>
</dbReference>
<dbReference type="OrthoDB" id="672526at2759"/>
<organism evidence="10 11">
    <name type="scientific">Digitaria exilis</name>
    <dbReference type="NCBI Taxonomy" id="1010633"/>
    <lineage>
        <taxon>Eukaryota</taxon>
        <taxon>Viridiplantae</taxon>
        <taxon>Streptophyta</taxon>
        <taxon>Embryophyta</taxon>
        <taxon>Tracheophyta</taxon>
        <taxon>Spermatophyta</taxon>
        <taxon>Magnoliopsida</taxon>
        <taxon>Liliopsida</taxon>
        <taxon>Poales</taxon>
        <taxon>Poaceae</taxon>
        <taxon>PACMAD clade</taxon>
        <taxon>Panicoideae</taxon>
        <taxon>Panicodae</taxon>
        <taxon>Paniceae</taxon>
        <taxon>Anthephorinae</taxon>
        <taxon>Digitaria</taxon>
    </lineage>
</organism>
<dbReference type="Proteomes" id="UP000636709">
    <property type="component" value="Unassembled WGS sequence"/>
</dbReference>
<dbReference type="InterPro" id="IPR058922">
    <property type="entry name" value="WHD_DRP"/>
</dbReference>
<dbReference type="InterPro" id="IPR055414">
    <property type="entry name" value="LRR_R13L4/SHOC2-like"/>
</dbReference>
<keyword evidence="2" id="KW-0433">Leucine-rich repeat</keyword>
<keyword evidence="11" id="KW-1185">Reference proteome</keyword>
<evidence type="ECO:0000259" key="8">
    <source>
        <dbReference type="Pfam" id="PF23559"/>
    </source>
</evidence>
<keyword evidence="6" id="KW-0175">Coiled coil</keyword>
<comment type="similarity">
    <text evidence="1">Belongs to the disease resistance NB-LRR family.</text>
</comment>
<feature type="domain" description="Disease resistance protein winged helix" evidence="8">
    <location>
        <begin position="290"/>
        <end position="354"/>
    </location>
</feature>
<keyword evidence="3" id="KW-0677">Repeat</keyword>
<dbReference type="Pfam" id="PF18052">
    <property type="entry name" value="Rx_N"/>
    <property type="match status" value="1"/>
</dbReference>
<evidence type="ECO:0000313" key="10">
    <source>
        <dbReference type="EMBL" id="KAF8722258.1"/>
    </source>
</evidence>
<evidence type="ECO:0000259" key="7">
    <source>
        <dbReference type="Pfam" id="PF18052"/>
    </source>
</evidence>
<proteinExistence type="inferred from homology"/>
<protein>
    <recommendedName>
        <fullName evidence="12">Rx N-terminal domain-containing protein</fullName>
    </recommendedName>
</protein>
<gene>
    <name evidence="10" type="ORF">HU200_022568</name>
</gene>
<keyword evidence="5" id="KW-0611">Plant defense</keyword>
<feature type="domain" description="Disease resistance N-terminal" evidence="7">
    <location>
        <begin position="8"/>
        <end position="85"/>
    </location>
</feature>
<dbReference type="SUPFAM" id="SSF52047">
    <property type="entry name" value="RNI-like"/>
    <property type="match status" value="1"/>
</dbReference>
<dbReference type="PANTHER" id="PTHR23155">
    <property type="entry name" value="DISEASE RESISTANCE PROTEIN RP"/>
    <property type="match status" value="1"/>
</dbReference>
<evidence type="ECO:0000256" key="4">
    <source>
        <dbReference type="ARBA" id="ARBA00022741"/>
    </source>
</evidence>
<dbReference type="InterPro" id="IPR032675">
    <property type="entry name" value="LRR_dom_sf"/>
</dbReference>
<dbReference type="InterPro" id="IPR038005">
    <property type="entry name" value="RX-like_CC"/>
</dbReference>
<evidence type="ECO:0000256" key="3">
    <source>
        <dbReference type="ARBA" id="ARBA00022737"/>
    </source>
</evidence>
<dbReference type="InterPro" id="IPR041118">
    <property type="entry name" value="Rx_N"/>
</dbReference>
<dbReference type="InterPro" id="IPR036388">
    <property type="entry name" value="WH-like_DNA-bd_sf"/>
</dbReference>
<evidence type="ECO:0000259" key="9">
    <source>
        <dbReference type="Pfam" id="PF23598"/>
    </source>
</evidence>
<dbReference type="Gene3D" id="1.10.10.10">
    <property type="entry name" value="Winged helix-like DNA-binding domain superfamily/Winged helix DNA-binding domain"/>
    <property type="match status" value="1"/>
</dbReference>
<dbReference type="Pfam" id="PF23598">
    <property type="entry name" value="LRR_14"/>
    <property type="match status" value="1"/>
</dbReference>
<evidence type="ECO:0008006" key="12">
    <source>
        <dbReference type="Google" id="ProtNLM"/>
    </source>
</evidence>
<dbReference type="InterPro" id="IPR044974">
    <property type="entry name" value="Disease_R_plants"/>
</dbReference>
<accession>A0A835CAD6</accession>
<dbReference type="Gene3D" id="3.80.10.10">
    <property type="entry name" value="Ribonuclease Inhibitor"/>
    <property type="match status" value="1"/>
</dbReference>
<feature type="domain" description="Disease resistance R13L4/SHOC-2-like LRR" evidence="9">
    <location>
        <begin position="450"/>
        <end position="812"/>
    </location>
</feature>
<dbReference type="GO" id="GO:0000166">
    <property type="term" value="F:nucleotide binding"/>
    <property type="evidence" value="ECO:0007669"/>
    <property type="project" value="UniProtKB-KW"/>
</dbReference>
<evidence type="ECO:0000256" key="1">
    <source>
        <dbReference type="ARBA" id="ARBA00008894"/>
    </source>
</evidence>
<dbReference type="Gene3D" id="1.20.5.4130">
    <property type="match status" value="1"/>
</dbReference>
<name>A0A835CAD6_9POAL</name>
<comment type="caution">
    <text evidence="10">The sequence shown here is derived from an EMBL/GenBank/DDBJ whole genome shotgun (WGS) entry which is preliminary data.</text>
</comment>
<reference evidence="10" key="1">
    <citation type="submission" date="2020-07" db="EMBL/GenBank/DDBJ databases">
        <title>Genome sequence and genetic diversity analysis of an under-domesticated orphan crop, white fonio (Digitaria exilis).</title>
        <authorList>
            <person name="Bennetzen J.L."/>
            <person name="Chen S."/>
            <person name="Ma X."/>
            <person name="Wang X."/>
            <person name="Yssel A.E.J."/>
            <person name="Chaluvadi S.R."/>
            <person name="Johnson M."/>
            <person name="Gangashetty P."/>
            <person name="Hamidou F."/>
            <person name="Sanogo M.D."/>
            <person name="Zwaenepoel A."/>
            <person name="Wallace J."/>
            <person name="Van De Peer Y."/>
            <person name="Van Deynze A."/>
        </authorList>
    </citation>
    <scope>NUCLEOTIDE SEQUENCE</scope>
    <source>
        <tissue evidence="10">Leaves</tissue>
    </source>
</reference>
<keyword evidence="4" id="KW-0547">Nucleotide-binding</keyword>
<evidence type="ECO:0000256" key="5">
    <source>
        <dbReference type="ARBA" id="ARBA00022821"/>
    </source>
</evidence>
<dbReference type="GO" id="GO:0098542">
    <property type="term" value="P:defense response to other organism"/>
    <property type="evidence" value="ECO:0007669"/>
    <property type="project" value="TreeGrafter"/>
</dbReference>
<evidence type="ECO:0000256" key="6">
    <source>
        <dbReference type="ARBA" id="ARBA00023054"/>
    </source>
</evidence>
<dbReference type="Pfam" id="PF23559">
    <property type="entry name" value="WHD_DRP"/>
    <property type="match status" value="1"/>
</dbReference>
<evidence type="ECO:0000313" key="11">
    <source>
        <dbReference type="Proteomes" id="UP000636709"/>
    </source>
</evidence>
<dbReference type="AlphaFoldDB" id="A0A835CAD6"/>